<reference evidence="5 6" key="1">
    <citation type="submission" date="2018-06" db="EMBL/GenBank/DDBJ databases">
        <title>Complete genome of Desulfovibrio marinus P48SEP.</title>
        <authorList>
            <person name="Crispim J.S."/>
            <person name="Vidigal P.M.P."/>
            <person name="Silva L.C.F."/>
            <person name="Araujo L.C."/>
            <person name="Laguardia C.N."/>
            <person name="Dias R.S."/>
            <person name="Sousa M.P."/>
            <person name="Paula S.O."/>
            <person name="Silva C."/>
        </authorList>
    </citation>
    <scope>NUCLEOTIDE SEQUENCE [LARGE SCALE GENOMIC DNA]</scope>
    <source>
        <strain evidence="5 6">P48SEP</strain>
    </source>
</reference>
<dbReference type="InterPro" id="IPR005835">
    <property type="entry name" value="NTP_transferase_dom"/>
</dbReference>
<evidence type="ECO:0000256" key="2">
    <source>
        <dbReference type="ARBA" id="ARBA00022695"/>
    </source>
</evidence>
<dbReference type="CDD" id="cd04183">
    <property type="entry name" value="GT2_BcE_like"/>
    <property type="match status" value="1"/>
</dbReference>
<gene>
    <name evidence="5" type="ORF">DQK91_15215</name>
</gene>
<dbReference type="Proteomes" id="UP000434052">
    <property type="component" value="Unassembled WGS sequence"/>
</dbReference>
<keyword evidence="2" id="KW-0548">Nucleotidyltransferase</keyword>
<evidence type="ECO:0008006" key="7">
    <source>
        <dbReference type="Google" id="ProtNLM"/>
    </source>
</evidence>
<dbReference type="InterPro" id="IPR025877">
    <property type="entry name" value="MobA-like_NTP_Trfase"/>
</dbReference>
<dbReference type="Gene3D" id="3.90.550.10">
    <property type="entry name" value="Spore Coat Polysaccharide Biosynthesis Protein SpsA, Chain A"/>
    <property type="match status" value="2"/>
</dbReference>
<name>A0A6P1ZF87_9BACT</name>
<accession>A0A6P1ZF87</accession>
<dbReference type="GO" id="GO:0016779">
    <property type="term" value="F:nucleotidyltransferase activity"/>
    <property type="evidence" value="ECO:0007669"/>
    <property type="project" value="UniProtKB-KW"/>
</dbReference>
<keyword evidence="1" id="KW-0808">Transferase</keyword>
<dbReference type="InterPro" id="IPR029044">
    <property type="entry name" value="Nucleotide-diphossugar_trans"/>
</dbReference>
<proteinExistence type="predicted"/>
<dbReference type="InterPro" id="IPR050065">
    <property type="entry name" value="GlmU-like"/>
</dbReference>
<evidence type="ECO:0000259" key="3">
    <source>
        <dbReference type="Pfam" id="PF00483"/>
    </source>
</evidence>
<dbReference type="OrthoDB" id="9788272at2"/>
<evidence type="ECO:0000256" key="1">
    <source>
        <dbReference type="ARBA" id="ARBA00022679"/>
    </source>
</evidence>
<dbReference type="Pfam" id="PF12804">
    <property type="entry name" value="NTP_transf_3"/>
    <property type="match status" value="1"/>
</dbReference>
<dbReference type="SUPFAM" id="SSF53448">
    <property type="entry name" value="Nucleotide-diphospho-sugar transferases"/>
    <property type="match status" value="2"/>
</dbReference>
<evidence type="ECO:0000313" key="6">
    <source>
        <dbReference type="Proteomes" id="UP000434052"/>
    </source>
</evidence>
<dbReference type="PANTHER" id="PTHR43584:SF8">
    <property type="entry name" value="N-ACETYLMURAMATE ALPHA-1-PHOSPHATE URIDYLYLTRANSFERASE"/>
    <property type="match status" value="1"/>
</dbReference>
<evidence type="ECO:0000259" key="4">
    <source>
        <dbReference type="Pfam" id="PF12804"/>
    </source>
</evidence>
<sequence length="542" mass="61914">MSGRGQRFLDAGYTDPKPLIAVDGKPIIEHVVNLFPGEDKMTFICSQDHLQNTRMRSELERIKPGANIIGIAPHKKGPVYAVSQAYDLLEDEEEVIVNYCDFAVYWDYKDFLHHTRSRKAGGAVPAYKGFHPHMLGTTNYAFLRDDRQWMLEIQEKKPFTDDRMQEFASSGTYYFRTGAMVKRYFDELMHRDVNLNGEYYVSMVYNLLVEANIPVSIYNVQHMLQWGTPSDLEEYQGWSDLFADLPNYQPGPETEPGSMNLIPLAGLGSRFSREGYETPKPLIPVSGRPMVVQAAASLPPAERHTFVCRSEHLAEHPLDQALRGAFPDTRIVSLDEVTEGQAITCRLGLREEDFDAPLLIGACDNGMLIDAEAYAVLRADAKVDAIAFSFRGNPTSDRNPHMYGWLDVDADETVLRVSVKEPISDTPLKDHAIVGAFYFRTAGIFLEGLDKLVADNVRINNEFYVDSILQMLVDLDHTVKVFEIDHYVCWGTPDDLRTYEYWQSFFHKCPWHGYTLDKDPFMEQGAIQEYDDRYRGFKQSWE</sequence>
<feature type="domain" description="MobA-like NTP transferase" evidence="4">
    <location>
        <begin position="265"/>
        <end position="392"/>
    </location>
</feature>
<dbReference type="AlphaFoldDB" id="A0A6P1ZF87"/>
<dbReference type="Pfam" id="PF00483">
    <property type="entry name" value="NTP_transferase"/>
    <property type="match status" value="1"/>
</dbReference>
<comment type="caution">
    <text evidence="5">The sequence shown here is derived from an EMBL/GenBank/DDBJ whole genome shotgun (WGS) entry which is preliminary data.</text>
</comment>
<dbReference type="EMBL" id="QMIF01000011">
    <property type="protein sequence ID" value="TVM32348.1"/>
    <property type="molecule type" value="Genomic_DNA"/>
</dbReference>
<organism evidence="5 6">
    <name type="scientific">Oceanidesulfovibrio marinus</name>
    <dbReference type="NCBI Taxonomy" id="370038"/>
    <lineage>
        <taxon>Bacteria</taxon>
        <taxon>Pseudomonadati</taxon>
        <taxon>Thermodesulfobacteriota</taxon>
        <taxon>Desulfovibrionia</taxon>
        <taxon>Desulfovibrionales</taxon>
        <taxon>Desulfovibrionaceae</taxon>
        <taxon>Oceanidesulfovibrio</taxon>
    </lineage>
</organism>
<dbReference type="PANTHER" id="PTHR43584">
    <property type="entry name" value="NUCLEOTIDYL TRANSFERASE"/>
    <property type="match status" value="1"/>
</dbReference>
<evidence type="ECO:0000313" key="5">
    <source>
        <dbReference type="EMBL" id="TVM32348.1"/>
    </source>
</evidence>
<protein>
    <recommendedName>
        <fullName evidence="7">MobA-like NTP transferase domain-containing protein</fullName>
    </recommendedName>
</protein>
<feature type="domain" description="Nucleotidyl transferase" evidence="3">
    <location>
        <begin position="3"/>
        <end position="187"/>
    </location>
</feature>